<evidence type="ECO:0000256" key="6">
    <source>
        <dbReference type="ARBA" id="ARBA00022827"/>
    </source>
</evidence>
<dbReference type="AlphaFoldDB" id="F4R4A0"/>
<dbReference type="InterPro" id="IPR017941">
    <property type="entry name" value="Rieske_2Fe-2S"/>
</dbReference>
<dbReference type="Gene3D" id="3.50.50.60">
    <property type="entry name" value="FAD/NAD(P)-binding domain"/>
    <property type="match status" value="2"/>
</dbReference>
<dbReference type="Proteomes" id="UP000001072">
    <property type="component" value="Unassembled WGS sequence"/>
</dbReference>
<dbReference type="Gene3D" id="2.102.10.10">
    <property type="entry name" value="Rieske [2Fe-2S] iron-sulphur domain"/>
    <property type="match status" value="1"/>
</dbReference>
<dbReference type="InterPro" id="IPR028202">
    <property type="entry name" value="Reductase_C"/>
</dbReference>
<dbReference type="OrthoDB" id="6029at2759"/>
<keyword evidence="9" id="KW-0411">Iron-sulfur</keyword>
<dbReference type="InterPro" id="IPR036922">
    <property type="entry name" value="Rieske_2Fe-2S_sf"/>
</dbReference>
<keyword evidence="4" id="KW-0001">2Fe-2S</keyword>
<dbReference type="PANTHER" id="PTHR43557">
    <property type="entry name" value="APOPTOSIS-INDUCING FACTOR 1"/>
    <property type="match status" value="1"/>
</dbReference>
<dbReference type="STRING" id="747676.F4R4A0"/>
<dbReference type="InParanoid" id="F4R4A0"/>
<dbReference type="CDD" id="cd03478">
    <property type="entry name" value="Rieske_AIFL_N"/>
    <property type="match status" value="1"/>
</dbReference>
<dbReference type="Pfam" id="PF07992">
    <property type="entry name" value="Pyr_redox_2"/>
    <property type="match status" value="1"/>
</dbReference>
<dbReference type="Pfam" id="PF00355">
    <property type="entry name" value="Rieske"/>
    <property type="match status" value="1"/>
</dbReference>
<dbReference type="PANTHER" id="PTHR43557:SF2">
    <property type="entry name" value="RIESKE DOMAIN-CONTAINING PROTEIN-RELATED"/>
    <property type="match status" value="1"/>
</dbReference>
<dbReference type="PRINTS" id="PR00411">
    <property type="entry name" value="PNDRDTASEI"/>
</dbReference>
<dbReference type="EMBL" id="GL883090">
    <property type="protein sequence ID" value="EGG12771.1"/>
    <property type="molecule type" value="Genomic_DNA"/>
</dbReference>
<dbReference type="InterPro" id="IPR016156">
    <property type="entry name" value="FAD/NAD-linked_Rdtase_dimer_sf"/>
</dbReference>
<evidence type="ECO:0000256" key="9">
    <source>
        <dbReference type="ARBA" id="ARBA00023014"/>
    </source>
</evidence>
<dbReference type="GO" id="GO:0046872">
    <property type="term" value="F:metal ion binding"/>
    <property type="evidence" value="ECO:0007669"/>
    <property type="project" value="UniProtKB-KW"/>
</dbReference>
<evidence type="ECO:0000256" key="4">
    <source>
        <dbReference type="ARBA" id="ARBA00022714"/>
    </source>
</evidence>
<dbReference type="HOGENOM" id="CLU_003291_4_2_1"/>
<evidence type="ECO:0000313" key="11">
    <source>
        <dbReference type="EMBL" id="EGG12771.1"/>
    </source>
</evidence>
<dbReference type="Pfam" id="PF14759">
    <property type="entry name" value="Reductase_C"/>
    <property type="match status" value="1"/>
</dbReference>
<comment type="similarity">
    <text evidence="2">Belongs to the FAD-dependent oxidoreductase family.</text>
</comment>
<dbReference type="GO" id="GO:0016651">
    <property type="term" value="F:oxidoreductase activity, acting on NAD(P)H"/>
    <property type="evidence" value="ECO:0007669"/>
    <property type="project" value="TreeGrafter"/>
</dbReference>
<name>F4R4A0_MELLP</name>
<dbReference type="GO" id="GO:0051537">
    <property type="term" value="F:2 iron, 2 sulfur cluster binding"/>
    <property type="evidence" value="ECO:0007669"/>
    <property type="project" value="UniProtKB-KW"/>
</dbReference>
<evidence type="ECO:0000256" key="5">
    <source>
        <dbReference type="ARBA" id="ARBA00022723"/>
    </source>
</evidence>
<dbReference type="eggNOG" id="KOG1336">
    <property type="taxonomic scope" value="Eukaryota"/>
</dbReference>
<evidence type="ECO:0000259" key="10">
    <source>
        <dbReference type="PROSITE" id="PS51296"/>
    </source>
</evidence>
<keyword evidence="3" id="KW-0285">Flavoprotein</keyword>
<evidence type="ECO:0000256" key="7">
    <source>
        <dbReference type="ARBA" id="ARBA00023002"/>
    </source>
</evidence>
<dbReference type="GO" id="GO:0005737">
    <property type="term" value="C:cytoplasm"/>
    <property type="evidence" value="ECO:0007669"/>
    <property type="project" value="TreeGrafter"/>
</dbReference>
<dbReference type="SUPFAM" id="SSF55424">
    <property type="entry name" value="FAD/NAD-linked reductases, dimerisation (C-terminal) domain"/>
    <property type="match status" value="1"/>
</dbReference>
<proteinExistence type="inferred from homology"/>
<comment type="cofactor">
    <cofactor evidence="1">
        <name>FAD</name>
        <dbReference type="ChEBI" id="CHEBI:57692"/>
    </cofactor>
</comment>
<keyword evidence="5" id="KW-0479">Metal-binding</keyword>
<dbReference type="InterPro" id="IPR050446">
    <property type="entry name" value="FAD-oxidoreductase/Apoptosis"/>
</dbReference>
<protein>
    <recommendedName>
        <fullName evidence="10">Rieske domain-containing protein</fullName>
    </recommendedName>
</protein>
<evidence type="ECO:0000313" key="12">
    <source>
        <dbReference type="Proteomes" id="UP000001072"/>
    </source>
</evidence>
<dbReference type="KEGG" id="mlr:MELLADRAFT_73855"/>
<dbReference type="FunCoup" id="F4R4A0">
    <property type="interactions" value="275"/>
</dbReference>
<dbReference type="InterPro" id="IPR023753">
    <property type="entry name" value="FAD/NAD-binding_dom"/>
</dbReference>
<feature type="domain" description="Rieske" evidence="10">
    <location>
        <begin position="68"/>
        <end position="156"/>
    </location>
</feature>
<dbReference type="VEuPathDB" id="FungiDB:MELLADRAFT_73855"/>
<keyword evidence="12" id="KW-1185">Reference proteome</keyword>
<dbReference type="SUPFAM" id="SSF50022">
    <property type="entry name" value="ISP domain"/>
    <property type="match status" value="1"/>
</dbReference>
<dbReference type="PROSITE" id="PS51296">
    <property type="entry name" value="RIESKE"/>
    <property type="match status" value="1"/>
</dbReference>
<keyword evidence="6" id="KW-0274">FAD</keyword>
<organism evidence="12">
    <name type="scientific">Melampsora larici-populina (strain 98AG31 / pathotype 3-4-7)</name>
    <name type="common">Poplar leaf rust fungus</name>
    <dbReference type="NCBI Taxonomy" id="747676"/>
    <lineage>
        <taxon>Eukaryota</taxon>
        <taxon>Fungi</taxon>
        <taxon>Dikarya</taxon>
        <taxon>Basidiomycota</taxon>
        <taxon>Pucciniomycotina</taxon>
        <taxon>Pucciniomycetes</taxon>
        <taxon>Pucciniales</taxon>
        <taxon>Melampsoraceae</taxon>
        <taxon>Melampsora</taxon>
    </lineage>
</organism>
<reference evidence="12" key="1">
    <citation type="journal article" date="2011" name="Proc. Natl. Acad. Sci. U.S.A.">
        <title>Obligate biotrophy features unraveled by the genomic analysis of rust fungi.</title>
        <authorList>
            <person name="Duplessis S."/>
            <person name="Cuomo C.A."/>
            <person name="Lin Y.-C."/>
            <person name="Aerts A."/>
            <person name="Tisserant E."/>
            <person name="Veneault-Fourrey C."/>
            <person name="Joly D.L."/>
            <person name="Hacquard S."/>
            <person name="Amselem J."/>
            <person name="Cantarel B.L."/>
            <person name="Chiu R."/>
            <person name="Coutinho P.M."/>
            <person name="Feau N."/>
            <person name="Field M."/>
            <person name="Frey P."/>
            <person name="Gelhaye E."/>
            <person name="Goldberg J."/>
            <person name="Grabherr M.G."/>
            <person name="Kodira C.D."/>
            <person name="Kohler A."/>
            <person name="Kuees U."/>
            <person name="Lindquist E.A."/>
            <person name="Lucas S.M."/>
            <person name="Mago R."/>
            <person name="Mauceli E."/>
            <person name="Morin E."/>
            <person name="Murat C."/>
            <person name="Pangilinan J.L."/>
            <person name="Park R."/>
            <person name="Pearson M."/>
            <person name="Quesneville H."/>
            <person name="Rouhier N."/>
            <person name="Sakthikumar S."/>
            <person name="Salamov A.A."/>
            <person name="Schmutz J."/>
            <person name="Selles B."/>
            <person name="Shapiro H."/>
            <person name="Tanguay P."/>
            <person name="Tuskan G.A."/>
            <person name="Henrissat B."/>
            <person name="Van de Peer Y."/>
            <person name="Rouze P."/>
            <person name="Ellis J.G."/>
            <person name="Dodds P.N."/>
            <person name="Schein J.E."/>
            <person name="Zhong S."/>
            <person name="Hamelin R.C."/>
            <person name="Grigoriev I.V."/>
            <person name="Szabo L.J."/>
            <person name="Martin F."/>
        </authorList>
    </citation>
    <scope>NUCLEOTIDE SEQUENCE [LARGE SCALE GENOMIC DNA]</scope>
    <source>
        <strain evidence="12">98AG31 / pathotype 3-4-7</strain>
    </source>
</reference>
<dbReference type="Gene3D" id="3.30.390.30">
    <property type="match status" value="1"/>
</dbReference>
<dbReference type="GeneID" id="18932497"/>
<evidence type="ECO:0000256" key="2">
    <source>
        <dbReference type="ARBA" id="ARBA00006442"/>
    </source>
</evidence>
<evidence type="ECO:0000256" key="1">
    <source>
        <dbReference type="ARBA" id="ARBA00001974"/>
    </source>
</evidence>
<dbReference type="InterPro" id="IPR036188">
    <property type="entry name" value="FAD/NAD-bd_sf"/>
</dbReference>
<dbReference type="PRINTS" id="PR00368">
    <property type="entry name" value="FADPNR"/>
</dbReference>
<gene>
    <name evidence="11" type="ORF">MELLADRAFT_73855</name>
</gene>
<evidence type="ECO:0000256" key="3">
    <source>
        <dbReference type="ARBA" id="ARBA00022630"/>
    </source>
</evidence>
<dbReference type="RefSeq" id="XP_007403709.1">
    <property type="nucleotide sequence ID" value="XM_007403647.1"/>
</dbReference>
<keyword evidence="7" id="KW-0560">Oxidoreductase</keyword>
<evidence type="ECO:0000256" key="8">
    <source>
        <dbReference type="ARBA" id="ARBA00023004"/>
    </source>
</evidence>
<sequence length="602" mass="65799">MLLSSHRIILKRLHFKPSSLSLLQPTFLQIPSFAIKQRSGFHPRTTYNMSSIARLPAGKKSEWKDGLMKEVALNPEDEKSPKVLVSQVNGTIYATSAKCTHYGAPLVKGVLTSEGCLTCPWHGAKFSVCTGDIEDAPGLDSLQAFKVVITDDQVFVEVEADVVKKTEYGRKPQACKASRFQEPGVVIIGGGSGGHHFIEELSRLNYPGKVTMITEEPHLPIDRTKLSKALITDPGKIALRDEGFYKESGIDVKIGISVKKIDLAKKAVELSDGSTVPYAQLVVATGAKARTLPIDNKDLKGICTLRSIEDTKKIEPLITSQKGEKKSLVLIGSSFISMELAAFASKKENLTVHVVGMDSVPLSNILGEKIGQGLKKFHEKNGVIFHMNSGIKKYVPSQHDSSQVGAVVLNGDETLTCDCVVLGVGAQPNTELLRSAGFELEKDGSVCVDEHMRIKDPKAENNIFAIGDIAKYPDLLTNGDLTRIEHWNVAGNHARTAAKNISRGPSSEQVSFTKPAIFWSAQGQQLRYVGTGKASQWKDVIIDGNPDEMKFVAYYYIDQEVVAIATMQRDPIMVQAAELLNQRKFPSVSEIKKGVDVMTLKL</sequence>
<keyword evidence="8" id="KW-0408">Iron</keyword>
<dbReference type="SUPFAM" id="SSF51905">
    <property type="entry name" value="FAD/NAD(P)-binding domain"/>
    <property type="match status" value="2"/>
</dbReference>
<accession>F4R4A0</accession>